<evidence type="ECO:0000313" key="22">
    <source>
        <dbReference type="Proteomes" id="UP000278715"/>
    </source>
</evidence>
<dbReference type="AlphaFoldDB" id="A0A0E3K7J5"/>
<reference evidence="12" key="3">
    <citation type="submission" date="2016-04" db="EMBL/GenBank/DDBJ databases">
        <authorList>
            <person name="Evans L.H."/>
            <person name="Alamgir A."/>
            <person name="Owens N."/>
            <person name="Weber N.D."/>
            <person name="Virtaneva K."/>
            <person name="Barbian K."/>
            <person name="Babar A."/>
            <person name="Rosenke K."/>
        </authorList>
    </citation>
    <scope>NUCLEOTIDE SEQUENCE</scope>
    <source>
        <strain evidence="12">P1</strain>
    </source>
</reference>
<dbReference type="OrthoDB" id="18902at2157"/>
<dbReference type="EMBL" id="CP011056">
    <property type="protein sequence ID" value="AKA76228.1"/>
    <property type="molecule type" value="Genomic_DNA"/>
</dbReference>
<evidence type="ECO:0000313" key="24">
    <source>
        <dbReference type="Proteomes" id="UP000594632"/>
    </source>
</evidence>
<reference evidence="11 24" key="6">
    <citation type="journal article" date="2020" name="Nat. Commun.">
        <title>The structures of two archaeal type IV pili illuminate evolutionary relationships.</title>
        <authorList>
            <person name="Wang F."/>
            <person name="Baquero D.P."/>
            <person name="Su Z."/>
            <person name="Beltran L.C."/>
            <person name="Prangishvili D."/>
            <person name="Krupovic M."/>
            <person name="Egelman E.H."/>
        </authorList>
    </citation>
    <scope>NUCLEOTIDE SEQUENCE [LARGE SCALE GENOMIC DNA]</scope>
    <source>
        <strain evidence="11 24">POZ149</strain>
    </source>
</reference>
<evidence type="ECO:0000313" key="18">
    <source>
        <dbReference type="Proteomes" id="UP000269431"/>
    </source>
</evidence>
<dbReference type="Proteomes" id="UP000269431">
    <property type="component" value="Chromosome"/>
</dbReference>
<dbReference type="EMBL" id="CP011057">
    <property type="protein sequence ID" value="AKA78920.1"/>
    <property type="molecule type" value="Genomic_DNA"/>
</dbReference>
<dbReference type="Proteomes" id="UP000273443">
    <property type="component" value="Chromosome"/>
</dbReference>
<evidence type="ECO:0000313" key="15">
    <source>
        <dbReference type="Proteomes" id="UP000033106"/>
    </source>
</evidence>
<evidence type="ECO:0000313" key="5">
    <source>
        <dbReference type="EMBL" id="AZF70619.1"/>
    </source>
</evidence>
<dbReference type="Proteomes" id="UP000273194">
    <property type="component" value="Chromosome"/>
</dbReference>
<evidence type="ECO:0000313" key="6">
    <source>
        <dbReference type="EMBL" id="AZF73239.1"/>
    </source>
</evidence>
<dbReference type="EMBL" id="CP033236">
    <property type="protein sequence ID" value="AZF70619.1"/>
    <property type="molecule type" value="Genomic_DNA"/>
</dbReference>
<dbReference type="KEGG" id="ssof:SULC_1220"/>
<evidence type="ECO:0000313" key="19">
    <source>
        <dbReference type="Proteomes" id="UP000273194"/>
    </source>
</evidence>
<evidence type="ECO:0000313" key="3">
    <source>
        <dbReference type="EMBL" id="AKA78920.1"/>
    </source>
</evidence>
<evidence type="ECO:0000313" key="4">
    <source>
        <dbReference type="EMBL" id="AZF67999.1"/>
    </source>
</evidence>
<dbReference type="GeneID" id="1455359"/>
<dbReference type="Proteomes" id="UP000594632">
    <property type="component" value="Chromosome"/>
</dbReference>
<dbReference type="Proteomes" id="UP000033106">
    <property type="component" value="Chromosome"/>
</dbReference>
<reference evidence="16" key="2">
    <citation type="submission" date="2016-04" db="EMBL/GenBank/DDBJ databases">
        <authorList>
            <person name="Shah S.A."/>
            <person name="Garrett R.A."/>
        </authorList>
    </citation>
    <scope>NUCLEOTIDE SEQUENCE [LARGE SCALE GENOMIC DNA]</scope>
    <source>
        <strain evidence="16">ATCC 35091 / DSM 1616 / JCM 8930 / NBRC 15331 / P1</strain>
    </source>
</reference>
<evidence type="ECO:0000313" key="20">
    <source>
        <dbReference type="Proteomes" id="UP000273443"/>
    </source>
</evidence>
<evidence type="ECO:0000313" key="7">
    <source>
        <dbReference type="EMBL" id="AZF75864.1"/>
    </source>
</evidence>
<gene>
    <name evidence="11" type="ORF">HFC64_12510</name>
    <name evidence="12" type="ORF">SSOP1_0192</name>
    <name evidence="3" type="ORF">SULA_1221</name>
    <name evidence="1" type="ORF">SULB_1222</name>
    <name evidence="2" type="ORF">SULC_1220</name>
    <name evidence="4" type="ORF">SULG_06035</name>
    <name evidence="5" type="ORF">SULH_06035</name>
    <name evidence="6" type="ORF">SULI_06035</name>
    <name evidence="7" type="ORF">SULM_06035</name>
    <name evidence="8" type="ORF">SULN_06035</name>
    <name evidence="9" type="ORF">SULO_06045</name>
    <name evidence="10" type="ORF">SULZ_06280</name>
</gene>
<dbReference type="EMBL" id="CP050869">
    <property type="protein sequence ID" value="QPG50518.1"/>
    <property type="molecule type" value="Genomic_DNA"/>
</dbReference>
<reference evidence="1" key="5">
    <citation type="submission" date="2018-10" db="EMBL/GenBank/DDBJ databases">
        <authorList>
            <person name="McCarthy S."/>
            <person name="Gradnigo J."/>
            <person name="Johnson T."/>
            <person name="Payne S."/>
            <person name="Lipzen A."/>
            <person name="Schackwitz W."/>
            <person name="Martin J."/>
            <person name="Moriyama E."/>
            <person name="Blum P."/>
        </authorList>
    </citation>
    <scope>NUCLEOTIDE SEQUENCE</scope>
    <source>
        <strain evidence="1">SARC-B</strain>
        <strain evidence="2">SARC-C</strain>
        <strain evidence="3">SULA</strain>
    </source>
</reference>
<dbReference type="Proteomes" id="UP000282269">
    <property type="component" value="Chromosome"/>
</dbReference>
<dbReference type="Proteomes" id="UP000033057">
    <property type="component" value="Chromosome"/>
</dbReference>
<dbReference type="Proteomes" id="UP000267993">
    <property type="component" value="Chromosome"/>
</dbReference>
<dbReference type="EMBL" id="LT549890">
    <property type="protein sequence ID" value="SAI83746.1"/>
    <property type="molecule type" value="Genomic_DNA"/>
</dbReference>
<organism evidence="1 14">
    <name type="scientific">Saccharolobus solfataricus</name>
    <name type="common">Sulfolobus solfataricus</name>
    <dbReference type="NCBI Taxonomy" id="2287"/>
    <lineage>
        <taxon>Archaea</taxon>
        <taxon>Thermoproteota</taxon>
        <taxon>Thermoprotei</taxon>
        <taxon>Sulfolobales</taxon>
        <taxon>Sulfolobaceae</taxon>
        <taxon>Saccharolobus</taxon>
    </lineage>
</organism>
<evidence type="ECO:0000313" key="10">
    <source>
        <dbReference type="EMBL" id="AZF83715.1"/>
    </source>
</evidence>
<dbReference type="Proteomes" id="UP000076770">
    <property type="component" value="Chromosome i"/>
</dbReference>
<dbReference type="GeneID" id="44129173"/>
<evidence type="ECO:0000313" key="1">
    <source>
        <dbReference type="EMBL" id="AKA73530.1"/>
    </source>
</evidence>
<evidence type="ECO:0000313" key="8">
    <source>
        <dbReference type="EMBL" id="AZF78471.1"/>
    </source>
</evidence>
<dbReference type="Proteomes" id="UP000033085">
    <property type="component" value="Chromosome"/>
</dbReference>
<evidence type="ECO:0000313" key="17">
    <source>
        <dbReference type="Proteomes" id="UP000267993"/>
    </source>
</evidence>
<evidence type="ECO:0000313" key="13">
    <source>
        <dbReference type="Proteomes" id="UP000033057"/>
    </source>
</evidence>
<dbReference type="EMBL" id="CP033235">
    <property type="protein sequence ID" value="AZF67999.1"/>
    <property type="molecule type" value="Genomic_DNA"/>
</dbReference>
<evidence type="ECO:0000313" key="2">
    <source>
        <dbReference type="EMBL" id="AKA76228.1"/>
    </source>
</evidence>
<accession>A0A0E3K7J5</accession>
<dbReference type="EMBL" id="CP033237">
    <property type="protein sequence ID" value="AZF73239.1"/>
    <property type="molecule type" value="Genomic_DNA"/>
</dbReference>
<dbReference type="EMBL" id="CP033240">
    <property type="protein sequence ID" value="AZF81077.1"/>
    <property type="molecule type" value="Genomic_DNA"/>
</dbReference>
<dbReference type="Proteomes" id="UP000278715">
    <property type="component" value="Chromosome"/>
</dbReference>
<dbReference type="KEGG" id="ssol:SULB_1222"/>
<dbReference type="RefSeq" id="WP_009990448.1">
    <property type="nucleotide sequence ID" value="NZ_CP011055.2"/>
</dbReference>
<evidence type="ECO:0000313" key="9">
    <source>
        <dbReference type="EMBL" id="AZF81077.1"/>
    </source>
</evidence>
<protein>
    <submittedName>
        <fullName evidence="1">DUF1411 domain-containing protein</fullName>
    </submittedName>
</protein>
<evidence type="ECO:0000313" key="12">
    <source>
        <dbReference type="EMBL" id="SAI83746.1"/>
    </source>
</evidence>
<dbReference type="OMA" id="YERSLAH"/>
<evidence type="ECO:0000313" key="16">
    <source>
        <dbReference type="Proteomes" id="UP000076770"/>
    </source>
</evidence>
<proteinExistence type="predicted"/>
<evidence type="ECO:0000313" key="11">
    <source>
        <dbReference type="EMBL" id="QPG50518.1"/>
    </source>
</evidence>
<dbReference type="EMBL" id="CP033238">
    <property type="protein sequence ID" value="AZF75864.1"/>
    <property type="molecule type" value="Genomic_DNA"/>
</dbReference>
<dbReference type="PATRIC" id="fig|2287.6.peg.1279"/>
<dbReference type="Proteomes" id="UP000275843">
    <property type="component" value="Chromosome"/>
</dbReference>
<evidence type="ECO:0000313" key="14">
    <source>
        <dbReference type="Proteomes" id="UP000033085"/>
    </source>
</evidence>
<reference evidence="13 14" key="1">
    <citation type="journal article" date="2015" name="Genome Announc.">
        <title>Complete Genome Sequence of Sulfolobus solfataricus Strain 98/2 and Evolved Derivatives.</title>
        <authorList>
            <person name="McCarthy S."/>
            <person name="Gradnigo J."/>
            <person name="Johnson T."/>
            <person name="Payne S."/>
            <person name="Lipzen A."/>
            <person name="Martin J."/>
            <person name="Schackwitz W."/>
            <person name="Moriyama E."/>
            <person name="Blum P."/>
        </authorList>
    </citation>
    <scope>NUCLEOTIDE SEQUENCE [LARGE SCALE GENOMIC DNA]</scope>
    <source>
        <strain evidence="13">98/2 SULC</strain>
        <strain evidence="1">SARC-B</strain>
        <strain evidence="2">SARC-C</strain>
        <strain evidence="3 15">SULA</strain>
        <strain evidence="14">SULB</strain>
    </source>
</reference>
<name>A0A0E3K7J5_SACSO</name>
<dbReference type="EMBL" id="CP011055">
    <property type="protein sequence ID" value="AKA73530.1"/>
    <property type="molecule type" value="Genomic_DNA"/>
</dbReference>
<reference evidence="17 18" key="4">
    <citation type="journal article" date="2018" name="Proc. Natl. Acad. Sci. U.S.A.">
        <title>Nonmutational mechanism of inheritance in the Archaeon Sulfolobus solfataricus.</title>
        <authorList>
            <person name="Payne S."/>
            <person name="McCarthy S."/>
            <person name="Johnson T."/>
            <person name="North E."/>
            <person name="Blum P."/>
        </authorList>
    </citation>
    <scope>NUCLEOTIDE SEQUENCE [LARGE SCALE GENOMIC DNA]</scope>
    <source>
        <strain evidence="5 17">SARC-H</strain>
        <strain evidence="6 21">SARC-I</strain>
        <strain evidence="8 22">SARC-N</strain>
        <strain evidence="9 23">SARC-O</strain>
        <strain evidence="10 18">SUL120</strain>
        <strain evidence="4 19">SULG</strain>
        <strain evidence="7 20">SULM</strain>
    </source>
</reference>
<dbReference type="EMBL" id="CP033241">
    <property type="protein sequence ID" value="AZF83715.1"/>
    <property type="molecule type" value="Genomic_DNA"/>
</dbReference>
<dbReference type="EMBL" id="CP033239">
    <property type="protein sequence ID" value="AZF78471.1"/>
    <property type="molecule type" value="Genomic_DNA"/>
</dbReference>
<dbReference type="KEGG" id="ssoa:SULA_1221"/>
<sequence>MSQPGQQKSKDVKMVSKQVISTNIINEDKRKLQLLYIIRQIGKLTEKSIIMLLYELKQKGIDLGYQFNVIGNNVFSLMAKEDLTSLLYLGLVENDPVTKKISISNNGIEILDKTQIDDDFKNKLAQALNEIKTKILAYDEEYNLKIKNEMKLRRR</sequence>
<evidence type="ECO:0000313" key="23">
    <source>
        <dbReference type="Proteomes" id="UP000282269"/>
    </source>
</evidence>
<evidence type="ECO:0000313" key="21">
    <source>
        <dbReference type="Proteomes" id="UP000275843"/>
    </source>
</evidence>